<organism evidence="1 2">
    <name type="scientific">Mycena indigotica</name>
    <dbReference type="NCBI Taxonomy" id="2126181"/>
    <lineage>
        <taxon>Eukaryota</taxon>
        <taxon>Fungi</taxon>
        <taxon>Dikarya</taxon>
        <taxon>Basidiomycota</taxon>
        <taxon>Agaricomycotina</taxon>
        <taxon>Agaricomycetes</taxon>
        <taxon>Agaricomycetidae</taxon>
        <taxon>Agaricales</taxon>
        <taxon>Marasmiineae</taxon>
        <taxon>Mycenaceae</taxon>
        <taxon>Mycena</taxon>
    </lineage>
</organism>
<dbReference type="AlphaFoldDB" id="A0A8H6W709"/>
<name>A0A8H6W709_9AGAR</name>
<dbReference type="EMBL" id="JACAZF010000004">
    <property type="protein sequence ID" value="KAF7307202.1"/>
    <property type="molecule type" value="Genomic_DNA"/>
</dbReference>
<protein>
    <submittedName>
        <fullName evidence="1">Uncharacterized protein</fullName>
    </submittedName>
</protein>
<evidence type="ECO:0000313" key="2">
    <source>
        <dbReference type="Proteomes" id="UP000636479"/>
    </source>
</evidence>
<reference evidence="1" key="1">
    <citation type="submission" date="2020-05" db="EMBL/GenBank/DDBJ databases">
        <title>Mycena genomes resolve the evolution of fungal bioluminescence.</title>
        <authorList>
            <person name="Tsai I.J."/>
        </authorList>
    </citation>
    <scope>NUCLEOTIDE SEQUENCE</scope>
    <source>
        <strain evidence="1">171206Taipei</strain>
    </source>
</reference>
<dbReference type="Proteomes" id="UP000636479">
    <property type="component" value="Unassembled WGS sequence"/>
</dbReference>
<sequence>MPLSLQVVASTSVSSPFWDIYAEDFEPNARAQLEWCWGLPLGSLDSHLSSFTDPAMEALLEDDSSLIAIHPSLVSALLVQFRRKRRQPPHIDGLYNGRKMFDYIVLDANKAATIPPRLISSSIPPHLTLGPTSTKLSKNMFTSSRGREKRIRALFELPNACQPWPGITVDHLHPYFTCIDYTFKQWLIATVPPDFLAGFDAQLPPSDAADGSPPRFLIPYEPAR</sequence>
<comment type="caution">
    <text evidence="1">The sequence shown here is derived from an EMBL/GenBank/DDBJ whole genome shotgun (WGS) entry which is preliminary data.</text>
</comment>
<dbReference type="OrthoDB" id="3062982at2759"/>
<gene>
    <name evidence="1" type="ORF">MIND_00513800</name>
</gene>
<proteinExistence type="predicted"/>
<keyword evidence="2" id="KW-1185">Reference proteome</keyword>
<dbReference type="GeneID" id="59344445"/>
<accession>A0A8H6W709</accession>
<dbReference type="RefSeq" id="XP_037222221.1">
    <property type="nucleotide sequence ID" value="XM_037361929.1"/>
</dbReference>
<evidence type="ECO:0000313" key="1">
    <source>
        <dbReference type="EMBL" id="KAF7307202.1"/>
    </source>
</evidence>